<evidence type="ECO:0000313" key="4">
    <source>
        <dbReference type="EMBL" id="MFB9259218.1"/>
    </source>
</evidence>
<dbReference type="RefSeq" id="WP_241730412.1">
    <property type="nucleotide sequence ID" value="NZ_JAALDM010000336.1"/>
</dbReference>
<keyword evidence="2" id="KW-0812">Transmembrane</keyword>
<keyword evidence="2" id="KW-1133">Transmembrane helix</keyword>
<accession>A0ABV5JQ48</accession>
<sequence length="113" mass="11081">MRGTFRNAQSSNSDERYMTMTRTGSLAAALALTAATTVAVAPAHAEPVAPATTGTVQYATESGDSPFSGSLENEGVQAGLVLLAGIGVSIGLAISAGIAGGAIELPPIPGLPA</sequence>
<evidence type="ECO:0000256" key="1">
    <source>
        <dbReference type="SAM" id="MobiDB-lite"/>
    </source>
</evidence>
<reference evidence="4 5" key="1">
    <citation type="submission" date="2024-09" db="EMBL/GenBank/DDBJ databases">
        <authorList>
            <person name="Sun Q."/>
            <person name="Mori K."/>
        </authorList>
    </citation>
    <scope>NUCLEOTIDE SEQUENCE [LARGE SCALE GENOMIC DNA]</scope>
    <source>
        <strain evidence="4 5">CCM 7659</strain>
    </source>
</reference>
<protein>
    <recommendedName>
        <fullName evidence="6">Secreted protein</fullName>
    </recommendedName>
</protein>
<name>A0ABV5JQ48_9ACTN</name>
<evidence type="ECO:0008006" key="6">
    <source>
        <dbReference type="Google" id="ProtNLM"/>
    </source>
</evidence>
<dbReference type="EMBL" id="JBHMDY010000004">
    <property type="protein sequence ID" value="MFB9259218.1"/>
    <property type="molecule type" value="Genomic_DNA"/>
</dbReference>
<keyword evidence="3" id="KW-0732">Signal</keyword>
<evidence type="ECO:0000256" key="2">
    <source>
        <dbReference type="SAM" id="Phobius"/>
    </source>
</evidence>
<comment type="caution">
    <text evidence="4">The sequence shown here is derived from an EMBL/GenBank/DDBJ whole genome shotgun (WGS) entry which is preliminary data.</text>
</comment>
<keyword evidence="2" id="KW-0472">Membrane</keyword>
<feature type="transmembrane region" description="Helical" evidence="2">
    <location>
        <begin position="80"/>
        <end position="103"/>
    </location>
</feature>
<keyword evidence="5" id="KW-1185">Reference proteome</keyword>
<evidence type="ECO:0000256" key="3">
    <source>
        <dbReference type="SAM" id="SignalP"/>
    </source>
</evidence>
<feature type="signal peptide" evidence="3">
    <location>
        <begin position="1"/>
        <end position="45"/>
    </location>
</feature>
<gene>
    <name evidence="4" type="ORF">ACFFVD_05325</name>
</gene>
<evidence type="ECO:0000313" key="5">
    <source>
        <dbReference type="Proteomes" id="UP001589700"/>
    </source>
</evidence>
<feature type="region of interest" description="Disordered" evidence="1">
    <location>
        <begin position="50"/>
        <end position="70"/>
    </location>
</feature>
<feature type="compositionally biased region" description="Polar residues" evidence="1">
    <location>
        <begin position="54"/>
        <end position="70"/>
    </location>
</feature>
<dbReference type="Proteomes" id="UP001589700">
    <property type="component" value="Unassembled WGS sequence"/>
</dbReference>
<organism evidence="4 5">
    <name type="scientific">Dietzia aerolata</name>
    <dbReference type="NCBI Taxonomy" id="595984"/>
    <lineage>
        <taxon>Bacteria</taxon>
        <taxon>Bacillati</taxon>
        <taxon>Actinomycetota</taxon>
        <taxon>Actinomycetes</taxon>
        <taxon>Mycobacteriales</taxon>
        <taxon>Dietziaceae</taxon>
        <taxon>Dietzia</taxon>
    </lineage>
</organism>
<proteinExistence type="predicted"/>
<feature type="chain" id="PRO_5046476263" description="Secreted protein" evidence="3">
    <location>
        <begin position="46"/>
        <end position="113"/>
    </location>
</feature>